<proteinExistence type="predicted"/>
<keyword evidence="1" id="KW-0812">Transmembrane</keyword>
<sequence length="98" mass="10226">MLGRFVFQLAMPSALFLALSQMPLSGFAGRPLLAFGVSTAAVVGFGWVGASWLFGRKPGERPIWGMAAGYVNSANLGIPIATQVLGNVSFLAEVVLLA</sequence>
<dbReference type="EMBL" id="CP107941">
    <property type="protein sequence ID" value="WUI83745.1"/>
    <property type="molecule type" value="Genomic_DNA"/>
</dbReference>
<keyword evidence="1" id="KW-0472">Membrane</keyword>
<organism evidence="2 3">
    <name type="scientific">Micromonospora zamorensis</name>
    <dbReference type="NCBI Taxonomy" id="709883"/>
    <lineage>
        <taxon>Bacteria</taxon>
        <taxon>Bacillati</taxon>
        <taxon>Actinomycetota</taxon>
        <taxon>Actinomycetes</taxon>
        <taxon>Micromonosporales</taxon>
        <taxon>Micromonosporaceae</taxon>
        <taxon>Micromonospora</taxon>
    </lineage>
</organism>
<protein>
    <recommendedName>
        <fullName evidence="4">AEC family transporter</fullName>
    </recommendedName>
</protein>
<keyword evidence="1" id="KW-1133">Transmembrane helix</keyword>
<evidence type="ECO:0000256" key="1">
    <source>
        <dbReference type="SAM" id="Phobius"/>
    </source>
</evidence>
<name>A0ABZ1PJ93_9ACTN</name>
<feature type="transmembrane region" description="Helical" evidence="1">
    <location>
        <begin position="30"/>
        <end position="54"/>
    </location>
</feature>
<evidence type="ECO:0008006" key="4">
    <source>
        <dbReference type="Google" id="ProtNLM"/>
    </source>
</evidence>
<dbReference type="Proteomes" id="UP001346877">
    <property type="component" value="Chromosome"/>
</dbReference>
<evidence type="ECO:0000313" key="2">
    <source>
        <dbReference type="EMBL" id="WUI83745.1"/>
    </source>
</evidence>
<accession>A0ABZ1PJ93</accession>
<reference evidence="2 3" key="1">
    <citation type="submission" date="2022-10" db="EMBL/GenBank/DDBJ databases">
        <title>The complete genomes of actinobacterial strains from the NBC collection.</title>
        <authorList>
            <person name="Joergensen T.S."/>
            <person name="Alvarez Arevalo M."/>
            <person name="Sterndorff E.B."/>
            <person name="Faurdal D."/>
            <person name="Vuksanovic O."/>
            <person name="Mourched A.-S."/>
            <person name="Charusanti P."/>
            <person name="Shaw S."/>
            <person name="Blin K."/>
            <person name="Weber T."/>
        </authorList>
    </citation>
    <scope>NUCLEOTIDE SEQUENCE [LARGE SCALE GENOMIC DNA]</scope>
    <source>
        <strain evidence="2 3">NBC_00396</strain>
    </source>
</reference>
<keyword evidence="3" id="KW-1185">Reference proteome</keyword>
<evidence type="ECO:0000313" key="3">
    <source>
        <dbReference type="Proteomes" id="UP001346877"/>
    </source>
</evidence>
<gene>
    <name evidence="2" type="ORF">OG375_05225</name>
</gene>